<dbReference type="AlphaFoldDB" id="A0A6C2UQS0"/>
<gene>
    <name evidence="2" type="ORF">SCARR_04737</name>
</gene>
<evidence type="ECO:0000313" key="2">
    <source>
        <dbReference type="EMBL" id="VGO22642.1"/>
    </source>
</evidence>
<proteinExistence type="predicted"/>
<feature type="compositionally biased region" description="Basic residues" evidence="1">
    <location>
        <begin position="239"/>
        <end position="258"/>
    </location>
</feature>
<accession>A0A6C2UQS0</accession>
<sequence>MKAVLSKICITSLIVSQGFTAFAEYREWKDDKGKTITAEHVHTMGDKVLLRQEDGQEIMVSLDTLSERDRRYAVLLAPPSIDISVSAKVDRTNTGYSRGYGGGMQIQDETVTASVTLKKSSLSPYQAPLLSEIYLIGEVKQSGERIILDHSSSRFRFTEENKNEHTYSSDSISLKQLESGVELGKEYKGYLALVRDRTGEVLSVKSNKVEFEKNAEAIMGSKSEDRFDDDFNPTGNDKSKKKLAKESFKKRRLPGRKF</sequence>
<dbReference type="RefSeq" id="WP_136064148.1">
    <property type="nucleotide sequence ID" value="NZ_CAAHFH010000002.1"/>
</dbReference>
<dbReference type="Proteomes" id="UP000346198">
    <property type="component" value="Unassembled WGS sequence"/>
</dbReference>
<dbReference type="Gene3D" id="2.30.30.700">
    <property type="entry name" value="SLA1 homology domain 1"/>
    <property type="match status" value="1"/>
</dbReference>
<reference evidence="2 3" key="1">
    <citation type="submission" date="2019-04" db="EMBL/GenBank/DDBJ databases">
        <authorList>
            <person name="Van Vliet M D."/>
        </authorList>
    </citation>
    <scope>NUCLEOTIDE SEQUENCE [LARGE SCALE GENOMIC DNA]</scope>
    <source>
        <strain evidence="2 3">F21</strain>
    </source>
</reference>
<organism evidence="2 3">
    <name type="scientific">Pontiella sulfatireligans</name>
    <dbReference type="NCBI Taxonomy" id="2750658"/>
    <lineage>
        <taxon>Bacteria</taxon>
        <taxon>Pseudomonadati</taxon>
        <taxon>Kiritimatiellota</taxon>
        <taxon>Kiritimatiellia</taxon>
        <taxon>Kiritimatiellales</taxon>
        <taxon>Pontiellaceae</taxon>
        <taxon>Pontiella</taxon>
    </lineage>
</organism>
<evidence type="ECO:0000313" key="3">
    <source>
        <dbReference type="Proteomes" id="UP000346198"/>
    </source>
</evidence>
<name>A0A6C2UQS0_9BACT</name>
<keyword evidence="3" id="KW-1185">Reference proteome</keyword>
<evidence type="ECO:0008006" key="4">
    <source>
        <dbReference type="Google" id="ProtNLM"/>
    </source>
</evidence>
<protein>
    <recommendedName>
        <fullName evidence="4">SLA1 homology domain-containing protein</fullName>
    </recommendedName>
</protein>
<dbReference type="EMBL" id="CAAHFH010000002">
    <property type="protein sequence ID" value="VGO22642.1"/>
    <property type="molecule type" value="Genomic_DNA"/>
</dbReference>
<evidence type="ECO:0000256" key="1">
    <source>
        <dbReference type="SAM" id="MobiDB-lite"/>
    </source>
</evidence>
<feature type="region of interest" description="Disordered" evidence="1">
    <location>
        <begin position="222"/>
        <end position="258"/>
    </location>
</feature>